<reference evidence="3" key="1">
    <citation type="submission" date="2019-12" db="EMBL/GenBank/DDBJ databases">
        <title>Genome sequencing and annotation of Brassica cretica.</title>
        <authorList>
            <person name="Studholme D.J."/>
            <person name="Sarris P.F."/>
        </authorList>
    </citation>
    <scope>NUCLEOTIDE SEQUENCE</scope>
    <source>
        <strain evidence="3">PFS-102/07</strain>
        <tissue evidence="3">Leaf</tissue>
    </source>
</reference>
<evidence type="ECO:0000259" key="2">
    <source>
        <dbReference type="Pfam" id="PF12697"/>
    </source>
</evidence>
<comment type="caution">
    <text evidence="3">The sequence shown here is derived from an EMBL/GenBank/DDBJ whole genome shotgun (WGS) entry which is preliminary data.</text>
</comment>
<accession>A0A8S9GSE1</accession>
<proteinExistence type="predicted"/>
<gene>
    <name evidence="3" type="ORF">F2Q70_00024078</name>
</gene>
<feature type="signal peptide" evidence="1">
    <location>
        <begin position="1"/>
        <end position="18"/>
    </location>
</feature>
<feature type="domain" description="AB hydrolase-1" evidence="2">
    <location>
        <begin position="104"/>
        <end position="297"/>
    </location>
</feature>
<feature type="chain" id="PRO_5035768200" description="AB hydrolase-1 domain-containing protein" evidence="1">
    <location>
        <begin position="19"/>
        <end position="311"/>
    </location>
</feature>
<dbReference type="PANTHER" id="PTHR45763:SF25">
    <property type="entry name" value="ALPHA_BETA-HYDROLASES SUPERFAMILY PROTEIN"/>
    <property type="match status" value="1"/>
</dbReference>
<sequence length="311" mass="35789">MLLLVIVVCLIGYHVYKSIKPPPPIPLPENVSEICPRIKLNDGRYLAYRELGFPKDKAKNKIIITHGYGSSKLVDLKITQEMIDEFEIYFLLFDRAGYGESDAHPSRTWKFQEMIDEFEIYFLLFDRAGYGESDAHPSRTIKTDTYDIEELADKLQIGPKFHVLGMSLGAYPVYGCLKYIPHRLSGATLVAPLLNFWWSLLDSLSVAITFIYVFQESALRQGEYVSMHRDIIASFENWEFDPTELLNPFSDGNEGSVHIWCALEDKQILREALLYICDKLPWIKLHQVPEAGHLIIHEKQHFEDIIKTACS</sequence>
<keyword evidence="1" id="KW-0732">Signal</keyword>
<dbReference type="Gene3D" id="3.40.50.1820">
    <property type="entry name" value="alpha/beta hydrolase"/>
    <property type="match status" value="2"/>
</dbReference>
<dbReference type="SUPFAM" id="SSF53474">
    <property type="entry name" value="alpha/beta-Hydrolases"/>
    <property type="match status" value="1"/>
</dbReference>
<dbReference type="EMBL" id="QGKY02001925">
    <property type="protein sequence ID" value="KAF2547148.1"/>
    <property type="molecule type" value="Genomic_DNA"/>
</dbReference>
<organism evidence="3">
    <name type="scientific">Brassica cretica</name>
    <name type="common">Mustard</name>
    <dbReference type="NCBI Taxonomy" id="69181"/>
    <lineage>
        <taxon>Eukaryota</taxon>
        <taxon>Viridiplantae</taxon>
        <taxon>Streptophyta</taxon>
        <taxon>Embryophyta</taxon>
        <taxon>Tracheophyta</taxon>
        <taxon>Spermatophyta</taxon>
        <taxon>Magnoliopsida</taxon>
        <taxon>eudicotyledons</taxon>
        <taxon>Gunneridae</taxon>
        <taxon>Pentapetalae</taxon>
        <taxon>rosids</taxon>
        <taxon>malvids</taxon>
        <taxon>Brassicales</taxon>
        <taxon>Brassicaceae</taxon>
        <taxon>Brassiceae</taxon>
        <taxon>Brassica</taxon>
    </lineage>
</organism>
<dbReference type="InterPro" id="IPR000073">
    <property type="entry name" value="AB_hydrolase_1"/>
</dbReference>
<dbReference type="Pfam" id="PF12697">
    <property type="entry name" value="Abhydrolase_6"/>
    <property type="match status" value="1"/>
</dbReference>
<protein>
    <recommendedName>
        <fullName evidence="2">AB hydrolase-1 domain-containing protein</fullName>
    </recommendedName>
</protein>
<evidence type="ECO:0000313" key="3">
    <source>
        <dbReference type="EMBL" id="KAF2547148.1"/>
    </source>
</evidence>
<dbReference type="InterPro" id="IPR029058">
    <property type="entry name" value="AB_hydrolase_fold"/>
</dbReference>
<dbReference type="PANTHER" id="PTHR45763">
    <property type="entry name" value="HYDROLASE, ALPHA/BETA FOLD FAMILY PROTEIN, EXPRESSED-RELATED"/>
    <property type="match status" value="1"/>
</dbReference>
<evidence type="ECO:0000256" key="1">
    <source>
        <dbReference type="SAM" id="SignalP"/>
    </source>
</evidence>
<dbReference type="AlphaFoldDB" id="A0A8S9GSE1"/>
<name>A0A8S9GSE1_BRACR</name>